<comment type="caution">
    <text evidence="10">The sequence shown here is derived from an EMBL/GenBank/DDBJ whole genome shotgun (WGS) entry which is preliminary data.</text>
</comment>
<dbReference type="SUPFAM" id="SSF52518">
    <property type="entry name" value="Thiamin diphosphate-binding fold (THDP-binding)"/>
    <property type="match status" value="2"/>
</dbReference>
<dbReference type="GO" id="GO:0005739">
    <property type="term" value="C:mitochondrion"/>
    <property type="evidence" value="ECO:0007669"/>
    <property type="project" value="TreeGrafter"/>
</dbReference>
<sequence>MITAILPSIAGLKRAVRPSLLTWTRFLQSSSGINTPAEPKPVAISKLKDSFNDATSVAYLEELEKKFNADPNSIDRTWASFFTSLDRGVPGEAIAEAYDAFEKGKTSSPMQAAALSTQTIQESMKLLMLVRSHQVLGHFAAKLDPLGLDNRKVPAELDPTFYGFKDTDLDREFFIGSWAQAGFLAENRPTRTLREILTRLRETYCGTIGYEYMHIPEPEKCNWIRDKIETVDPLQFSQKEKLQILDRVAWSEMFETFLANKYSSAKRFGLEGGRLNVLANVVRKPMRQIFSEFSGKPSRANEDEYTGSGDVKYHLGTSYNRPTTNGKMVALSLLANPSHLEAVNTVVLGKVRAKQYYEDDQSRLKSMPILLHGDGAFSGQGIVYETLDMSGLIDYTVGGCVHIVVNNQVAFTTDPKDGRSSPYCTDVAKSLNAPIFHVNGDDVESVVRVCQLAAEWRQTFKTDVVVDLVCYRKYGHNEIDEPMFTQPLMYKKIRQHTDPHKLYVQKLLTEGSVSAEQVKEVHEKTLTTLANEFESSKDYKPTKKDWLASHWTGFYSPAQLSRIRNTGVKMDLLKQVGVAITELPSTFTPHKQIRKVYDNRRAMIDTGEGVDWGMAEALAYATLLSEGNHVRLSGQDVERGTFSHRHAVISDQSTGEKYIPLSNVYPGQKPGQFTVSNSSLSEYGVLGFELGYSLENPNSLVIWEAQFGDFANTAQVIFDQFLSSGEAKWLRQTGLTVLLPHGYDGQGPEHSSARMERFLQMSDENPYELPNVDEAQWFTGAHLGTQVQSANWQLVNCTTPAQIFHVLRRQIHRQFRKPLVVFSPKNLLRHPKCKSGLYEFDDEADDAGIVGVRFKRIIMDDTGLMPKSRAPRPPVEAECKRLVLCTGKVFYDLHARREELGLDKGQLAIVRLEQLAPFPFDLVCRELRRYPNAELVWCQEEPMNMGAYFHVQPRMISCLKSEGRSVPDGRLAFAGREPSASTATGFGEVHKKEQADLLNAALGAST</sequence>
<evidence type="ECO:0000256" key="2">
    <source>
        <dbReference type="ARBA" id="ARBA00006936"/>
    </source>
</evidence>
<dbReference type="FunFam" id="3.40.50.12470:FF:000003">
    <property type="entry name" value="2-oxoglutarate dehydrogenase E1 component"/>
    <property type="match status" value="1"/>
</dbReference>
<dbReference type="PANTHER" id="PTHR23152:SF4">
    <property type="entry name" value="2-OXOADIPATE DEHYDROGENASE COMPLEX COMPONENT E1"/>
    <property type="match status" value="1"/>
</dbReference>
<dbReference type="Gene3D" id="1.10.287.1150">
    <property type="entry name" value="TPP helical domain"/>
    <property type="match status" value="1"/>
</dbReference>
<dbReference type="PIRSF" id="PIRSF000157">
    <property type="entry name" value="Oxoglu_dh_E1"/>
    <property type="match status" value="1"/>
</dbReference>
<dbReference type="Gene3D" id="3.40.50.970">
    <property type="match status" value="1"/>
</dbReference>
<organism evidence="10 11">
    <name type="scientific">Chlamydomonas eustigma</name>
    <dbReference type="NCBI Taxonomy" id="1157962"/>
    <lineage>
        <taxon>Eukaryota</taxon>
        <taxon>Viridiplantae</taxon>
        <taxon>Chlorophyta</taxon>
        <taxon>core chlorophytes</taxon>
        <taxon>Chlorophyceae</taxon>
        <taxon>CS clade</taxon>
        <taxon>Chlamydomonadales</taxon>
        <taxon>Chlamydomonadaceae</taxon>
        <taxon>Chlamydomonas</taxon>
    </lineage>
</organism>
<evidence type="ECO:0000256" key="7">
    <source>
        <dbReference type="ARBA" id="ARBA00040267"/>
    </source>
</evidence>
<dbReference type="SMART" id="SM00861">
    <property type="entry name" value="Transket_pyr"/>
    <property type="match status" value="1"/>
</dbReference>
<evidence type="ECO:0000256" key="3">
    <source>
        <dbReference type="ARBA" id="ARBA00012280"/>
    </source>
</evidence>
<evidence type="ECO:0000313" key="10">
    <source>
        <dbReference type="EMBL" id="GAX72633.1"/>
    </source>
</evidence>
<dbReference type="InterPro" id="IPR031717">
    <property type="entry name" value="ODO-1/KGD_C"/>
</dbReference>
<dbReference type="InterPro" id="IPR042179">
    <property type="entry name" value="KGD_C_sf"/>
</dbReference>
<name>A0A250WP85_9CHLO</name>
<dbReference type="Pfam" id="PF02779">
    <property type="entry name" value="Transket_pyr"/>
    <property type="match status" value="1"/>
</dbReference>
<dbReference type="NCBIfam" id="TIGR00239">
    <property type="entry name" value="2oxo_dh_E1"/>
    <property type="match status" value="1"/>
</dbReference>
<comment type="cofactor">
    <cofactor evidence="1">
        <name>thiamine diphosphate</name>
        <dbReference type="ChEBI" id="CHEBI:58937"/>
    </cofactor>
</comment>
<dbReference type="PANTHER" id="PTHR23152">
    <property type="entry name" value="2-OXOGLUTARATE DEHYDROGENASE"/>
    <property type="match status" value="1"/>
</dbReference>
<dbReference type="Gene3D" id="3.40.50.12470">
    <property type="match status" value="1"/>
</dbReference>
<dbReference type="InterPro" id="IPR029061">
    <property type="entry name" value="THDP-binding"/>
</dbReference>
<dbReference type="InterPro" id="IPR001017">
    <property type="entry name" value="DH_E1"/>
</dbReference>
<dbReference type="EMBL" id="BEGY01000001">
    <property type="protein sequence ID" value="GAX72633.1"/>
    <property type="molecule type" value="Genomic_DNA"/>
</dbReference>
<dbReference type="Pfam" id="PF16870">
    <property type="entry name" value="OxoGdeHyase_C"/>
    <property type="match status" value="1"/>
</dbReference>
<dbReference type="InterPro" id="IPR032106">
    <property type="entry name" value="2-oxogl_dehyd_N"/>
</dbReference>
<dbReference type="GO" id="GO:0030976">
    <property type="term" value="F:thiamine pyrophosphate binding"/>
    <property type="evidence" value="ECO:0007669"/>
    <property type="project" value="InterPro"/>
</dbReference>
<dbReference type="GO" id="GO:0045252">
    <property type="term" value="C:oxoglutarate dehydrogenase complex"/>
    <property type="evidence" value="ECO:0007669"/>
    <property type="project" value="TreeGrafter"/>
</dbReference>
<protein>
    <recommendedName>
        <fullName evidence="7">2-oxoglutarate dehydrogenase, mitochondrial</fullName>
        <ecNumber evidence="3">1.2.4.2</ecNumber>
    </recommendedName>
    <alternativeName>
        <fullName evidence="8">2-oxoglutarate dehydrogenase complex component E1</fullName>
    </alternativeName>
</protein>
<gene>
    <name evidence="10" type="ORF">CEUSTIGMA_g89.t1</name>
</gene>
<accession>A0A250WP85</accession>
<dbReference type="InterPro" id="IPR005475">
    <property type="entry name" value="Transketolase-like_Pyr-bd"/>
</dbReference>
<evidence type="ECO:0000256" key="8">
    <source>
        <dbReference type="ARBA" id="ARBA00042984"/>
    </source>
</evidence>
<dbReference type="GO" id="GO:0004591">
    <property type="term" value="F:oxoglutarate dehydrogenase (succinyl-transferring) activity"/>
    <property type="evidence" value="ECO:0007669"/>
    <property type="project" value="UniProtKB-EC"/>
</dbReference>
<dbReference type="Gene3D" id="3.40.50.11610">
    <property type="entry name" value="Multifunctional 2-oxoglutarate metabolism enzyme, C-terminal domain"/>
    <property type="match status" value="1"/>
</dbReference>
<keyword evidence="11" id="KW-1185">Reference proteome</keyword>
<dbReference type="OrthoDB" id="413077at2759"/>
<comment type="similarity">
    <text evidence="2">Belongs to the alpha-ketoglutarate dehydrogenase family.</text>
</comment>
<dbReference type="CDD" id="cd02016">
    <property type="entry name" value="TPP_E1_OGDC_like"/>
    <property type="match status" value="1"/>
</dbReference>
<dbReference type="InterPro" id="IPR011603">
    <property type="entry name" value="2oxoglutarate_DH_E1"/>
</dbReference>
<feature type="domain" description="Transketolase-like pyrimidine-binding" evidence="9">
    <location>
        <begin position="610"/>
        <end position="830"/>
    </location>
</feature>
<evidence type="ECO:0000256" key="6">
    <source>
        <dbReference type="ARBA" id="ARBA00037426"/>
    </source>
</evidence>
<dbReference type="Pfam" id="PF00676">
    <property type="entry name" value="E1_dh"/>
    <property type="match status" value="1"/>
</dbReference>
<dbReference type="EC" id="1.2.4.2" evidence="3"/>
<proteinExistence type="inferred from homology"/>
<evidence type="ECO:0000256" key="4">
    <source>
        <dbReference type="ARBA" id="ARBA00023002"/>
    </source>
</evidence>
<evidence type="ECO:0000313" key="11">
    <source>
        <dbReference type="Proteomes" id="UP000232323"/>
    </source>
</evidence>
<dbReference type="Pfam" id="PF16078">
    <property type="entry name" value="2-oxogl_dehyd_N"/>
    <property type="match status" value="1"/>
</dbReference>
<dbReference type="GO" id="GO:0006099">
    <property type="term" value="P:tricarboxylic acid cycle"/>
    <property type="evidence" value="ECO:0007669"/>
    <property type="project" value="TreeGrafter"/>
</dbReference>
<comment type="function">
    <text evidence="6">The 2-oxoglutarate dehydrogenase complex catalyzes the overall conversion of 2-oxoglutarate to succinyl-CoA and CO(2). It contains multiple copies of three enzymatic components: 2-oxoglutarate dehydrogenase (E1), dihydrolipoamide succinyltransferase (E2) and lipoamide dehydrogenase (E3).</text>
</comment>
<dbReference type="Proteomes" id="UP000232323">
    <property type="component" value="Unassembled WGS sequence"/>
</dbReference>
<evidence type="ECO:0000256" key="5">
    <source>
        <dbReference type="ARBA" id="ARBA00023052"/>
    </source>
</evidence>
<dbReference type="STRING" id="1157962.A0A250WP85"/>
<reference evidence="10 11" key="1">
    <citation type="submission" date="2017-08" db="EMBL/GenBank/DDBJ databases">
        <title>Acidophilic green algal genome provides insights into adaptation to an acidic environment.</title>
        <authorList>
            <person name="Hirooka S."/>
            <person name="Hirose Y."/>
            <person name="Kanesaki Y."/>
            <person name="Higuchi S."/>
            <person name="Fujiwara T."/>
            <person name="Onuma R."/>
            <person name="Era A."/>
            <person name="Ohbayashi R."/>
            <person name="Uzuka A."/>
            <person name="Nozaki H."/>
            <person name="Yoshikawa H."/>
            <person name="Miyagishima S.Y."/>
        </authorList>
    </citation>
    <scope>NUCLEOTIDE SEQUENCE [LARGE SCALE GENOMIC DNA]</scope>
    <source>
        <strain evidence="10 11">NIES-2499</strain>
    </source>
</reference>
<evidence type="ECO:0000259" key="9">
    <source>
        <dbReference type="SMART" id="SM00861"/>
    </source>
</evidence>
<keyword evidence="5" id="KW-0786">Thiamine pyrophosphate</keyword>
<keyword evidence="4" id="KW-0560">Oxidoreductase</keyword>
<evidence type="ECO:0000256" key="1">
    <source>
        <dbReference type="ARBA" id="ARBA00001964"/>
    </source>
</evidence>
<dbReference type="AlphaFoldDB" id="A0A250WP85"/>